<gene>
    <name evidence="2" type="ORF">GCM10010326_42580</name>
</gene>
<accession>A0ABQ3ABR4</accession>
<keyword evidence="3" id="KW-1185">Reference proteome</keyword>
<evidence type="ECO:0000313" key="2">
    <source>
        <dbReference type="EMBL" id="GGY43703.1"/>
    </source>
</evidence>
<dbReference type="InterPro" id="IPR037119">
    <property type="entry name" value="Haem_oxidase_HugZ-like_sf"/>
</dbReference>
<evidence type="ECO:0000313" key="3">
    <source>
        <dbReference type="Proteomes" id="UP000600946"/>
    </source>
</evidence>
<dbReference type="SUPFAM" id="SSF50475">
    <property type="entry name" value="FMN-binding split barrel"/>
    <property type="match status" value="1"/>
</dbReference>
<sequence length="234" mass="25575">MRPFRVRSTTPTAAERVRSILAAAHSMTVVTDEGRHEVYCAGEGGAAGRIHLHEPGDLGHARRTGPLPARLELTDIAPTPVRERIRARVTLAGLLSAPYDPGSTESTCMEFAGAWIEDGQGRTDISLDALQETELDPLATREAGMLNHLVDSHKDLVPLLLRLVRPQVKSSLSRVLPVALDRYGLTLRLEYPATHQDVRLPFPRPVKDIEHAGPQIHALLSAARRSSHSSRLPA</sequence>
<dbReference type="Proteomes" id="UP000600946">
    <property type="component" value="Unassembled WGS sequence"/>
</dbReference>
<dbReference type="RefSeq" id="WP_161255457.1">
    <property type="nucleotide sequence ID" value="NZ_BMUU01000006.1"/>
</dbReference>
<dbReference type="InterPro" id="IPR019595">
    <property type="entry name" value="DUF2470"/>
</dbReference>
<comment type="caution">
    <text evidence="2">The sequence shown here is derived from an EMBL/GenBank/DDBJ whole genome shotgun (WGS) entry which is preliminary data.</text>
</comment>
<feature type="domain" description="DUF2470" evidence="1">
    <location>
        <begin position="143"/>
        <end position="218"/>
    </location>
</feature>
<organism evidence="2 3">
    <name type="scientific">Streptomyces xanthochromogenes</name>
    <dbReference type="NCBI Taxonomy" id="67384"/>
    <lineage>
        <taxon>Bacteria</taxon>
        <taxon>Bacillati</taxon>
        <taxon>Actinomycetota</taxon>
        <taxon>Actinomycetes</taxon>
        <taxon>Kitasatosporales</taxon>
        <taxon>Streptomycetaceae</taxon>
        <taxon>Streptomyces</taxon>
    </lineage>
</organism>
<reference evidence="3" key="1">
    <citation type="journal article" date="2019" name="Int. J. Syst. Evol. Microbiol.">
        <title>The Global Catalogue of Microorganisms (GCM) 10K type strain sequencing project: providing services to taxonomists for standard genome sequencing and annotation.</title>
        <authorList>
            <consortium name="The Broad Institute Genomics Platform"/>
            <consortium name="The Broad Institute Genome Sequencing Center for Infectious Disease"/>
            <person name="Wu L."/>
            <person name="Ma J."/>
        </authorList>
    </citation>
    <scope>NUCLEOTIDE SEQUENCE [LARGE SCALE GENOMIC DNA]</scope>
    <source>
        <strain evidence="3">JCM 4594</strain>
    </source>
</reference>
<evidence type="ECO:0000259" key="1">
    <source>
        <dbReference type="Pfam" id="PF10615"/>
    </source>
</evidence>
<name>A0ABQ3ABR4_9ACTN</name>
<dbReference type="EMBL" id="BMUU01000006">
    <property type="protein sequence ID" value="GGY43703.1"/>
    <property type="molecule type" value="Genomic_DNA"/>
</dbReference>
<dbReference type="GeneID" id="96292186"/>
<protein>
    <recommendedName>
        <fullName evidence="1">DUF2470 domain-containing protein</fullName>
    </recommendedName>
</protein>
<dbReference type="Gene3D" id="3.20.180.10">
    <property type="entry name" value="PNP-oxidase-like"/>
    <property type="match status" value="1"/>
</dbReference>
<proteinExistence type="predicted"/>
<dbReference type="Pfam" id="PF10615">
    <property type="entry name" value="DUF2470"/>
    <property type="match status" value="1"/>
</dbReference>